<dbReference type="InterPro" id="IPR008691">
    <property type="entry name" value="LpqH"/>
</dbReference>
<evidence type="ECO:0000256" key="1">
    <source>
        <dbReference type="ARBA" id="ARBA00022475"/>
    </source>
</evidence>
<evidence type="ECO:0000256" key="6">
    <source>
        <dbReference type="SAM" id="Phobius"/>
    </source>
</evidence>
<gene>
    <name evidence="7" type="ORF">CQY23_09090</name>
</gene>
<dbReference type="GO" id="GO:0016020">
    <property type="term" value="C:membrane"/>
    <property type="evidence" value="ECO:0007669"/>
    <property type="project" value="InterPro"/>
</dbReference>
<evidence type="ECO:0008006" key="9">
    <source>
        <dbReference type="Google" id="ProtNLM"/>
    </source>
</evidence>
<feature type="transmembrane region" description="Helical" evidence="6">
    <location>
        <begin position="12"/>
        <end position="35"/>
    </location>
</feature>
<dbReference type="EMBL" id="PDKV01000008">
    <property type="protein sequence ID" value="PIB79402.1"/>
    <property type="molecule type" value="Genomic_DNA"/>
</dbReference>
<keyword evidence="1" id="KW-1003">Cell membrane</keyword>
<evidence type="ECO:0000256" key="3">
    <source>
        <dbReference type="ARBA" id="ARBA00023136"/>
    </source>
</evidence>
<evidence type="ECO:0000256" key="2">
    <source>
        <dbReference type="ARBA" id="ARBA00022729"/>
    </source>
</evidence>
<keyword evidence="2" id="KW-0732">Signal</keyword>
<accession>A0A2G5PM70</accession>
<keyword evidence="3 6" id="KW-0472">Membrane</keyword>
<name>A0A2G5PM70_MYCCE</name>
<keyword evidence="4" id="KW-0564">Palmitate</keyword>
<proteinExistence type="predicted"/>
<dbReference type="AlphaFoldDB" id="A0A2G5PM70"/>
<dbReference type="Pfam" id="PF05481">
    <property type="entry name" value="Myco_19_kDa"/>
    <property type="match status" value="1"/>
</dbReference>
<sequence length="151" mass="16036">MRRTPWEWRWPVGVRFVAVAVTASVLALGTSGCFLHSERVPQKTARVTVNNTTRTSHAVSCSQVQWLLTADIGAAPAHVQAVVRLDAEKPKPESVHIDNFDGFTGVADAGVGKAKAAFAGDTYTITGTAQGTDPNNVNTPATADFKIEVSC</sequence>
<evidence type="ECO:0000313" key="7">
    <source>
        <dbReference type="EMBL" id="PIB79402.1"/>
    </source>
</evidence>
<dbReference type="OrthoDB" id="4625500at2"/>
<dbReference type="Proteomes" id="UP000230971">
    <property type="component" value="Unassembled WGS sequence"/>
</dbReference>
<keyword evidence="5" id="KW-0449">Lipoprotein</keyword>
<evidence type="ECO:0000256" key="5">
    <source>
        <dbReference type="ARBA" id="ARBA00023288"/>
    </source>
</evidence>
<comment type="caution">
    <text evidence="7">The sequence shown here is derived from an EMBL/GenBank/DDBJ whole genome shotgun (WGS) entry which is preliminary data.</text>
</comment>
<keyword evidence="6" id="KW-0812">Transmembrane</keyword>
<keyword evidence="6" id="KW-1133">Transmembrane helix</keyword>
<dbReference type="RefSeq" id="WP_084707095.1">
    <property type="nucleotide sequence ID" value="NZ_LQOM01000020.1"/>
</dbReference>
<reference evidence="7 8" key="1">
    <citation type="journal article" date="2017" name="Infect. Genet. Evol.">
        <title>The new phylogeny of the genus Mycobacterium: The old and the news.</title>
        <authorList>
            <person name="Tortoli E."/>
            <person name="Fedrizzi T."/>
            <person name="Meehan C.J."/>
            <person name="Trovato A."/>
            <person name="Grottola A."/>
            <person name="Giacobazzi E."/>
            <person name="Serpini G.F."/>
            <person name="Tagliazucchi S."/>
            <person name="Fabio A."/>
            <person name="Bettua C."/>
            <person name="Bertorelli R."/>
            <person name="Frascaro F."/>
            <person name="De Sanctis V."/>
            <person name="Pecorari M."/>
            <person name="Jousson O."/>
            <person name="Segata N."/>
            <person name="Cirillo D.M."/>
        </authorList>
    </citation>
    <scope>NUCLEOTIDE SEQUENCE [LARGE SCALE GENOMIC DNA]</scope>
    <source>
        <strain evidence="7 8">NCTC 12882</strain>
    </source>
</reference>
<evidence type="ECO:0000313" key="8">
    <source>
        <dbReference type="Proteomes" id="UP000230971"/>
    </source>
</evidence>
<dbReference type="PROSITE" id="PS51257">
    <property type="entry name" value="PROKAR_LIPOPROTEIN"/>
    <property type="match status" value="1"/>
</dbReference>
<organism evidence="7 8">
    <name type="scientific">Mycobacterium celatum</name>
    <dbReference type="NCBI Taxonomy" id="28045"/>
    <lineage>
        <taxon>Bacteria</taxon>
        <taxon>Bacillati</taxon>
        <taxon>Actinomycetota</taxon>
        <taxon>Actinomycetes</taxon>
        <taxon>Mycobacteriales</taxon>
        <taxon>Mycobacteriaceae</taxon>
        <taxon>Mycobacterium</taxon>
    </lineage>
</organism>
<evidence type="ECO:0000256" key="4">
    <source>
        <dbReference type="ARBA" id="ARBA00023139"/>
    </source>
</evidence>
<protein>
    <recommendedName>
        <fullName evidence="9">Lipoprotein LppE</fullName>
    </recommendedName>
</protein>